<keyword evidence="2" id="KW-1185">Reference proteome</keyword>
<name>A0A1M5U5K7_9RHOB</name>
<dbReference type="STRING" id="996342.SAMN05443551_2493"/>
<dbReference type="Proteomes" id="UP000184221">
    <property type="component" value="Unassembled WGS sequence"/>
</dbReference>
<evidence type="ECO:0000313" key="2">
    <source>
        <dbReference type="Proteomes" id="UP000184221"/>
    </source>
</evidence>
<dbReference type="EMBL" id="FQXC01000003">
    <property type="protein sequence ID" value="SHH58136.1"/>
    <property type="molecule type" value="Genomic_DNA"/>
</dbReference>
<dbReference type="SUPFAM" id="SSF53448">
    <property type="entry name" value="Nucleotide-diphospho-sugar transferases"/>
    <property type="match status" value="1"/>
</dbReference>
<reference evidence="1 2" key="1">
    <citation type="submission" date="2016-11" db="EMBL/GenBank/DDBJ databases">
        <authorList>
            <person name="Jaros S."/>
            <person name="Januszkiewicz K."/>
            <person name="Wedrychowicz H."/>
        </authorList>
    </citation>
    <scope>NUCLEOTIDE SEQUENCE [LARGE SCALE GENOMIC DNA]</scope>
    <source>
        <strain evidence="1 2">DSM 29431</strain>
    </source>
</reference>
<dbReference type="AlphaFoldDB" id="A0A1M5U5K7"/>
<dbReference type="OrthoDB" id="5354021at2"/>
<sequence>MPRTREVGTLWIGGPFSWMEQLCLKSFVDKGQKITLFSYEDIPNVPDGVIRRDGREIIDTDDFIKYERKNSYALFADWFRLHMIHQNPGMIWVDTDVYCHRPMDYDSDYVLGFERPDGRTINNAVLGLPQHGDLLRTLLDFTEDRFSIAPFLPEDLQDKYRQRAEADRPVHVSAQPWGIWGPLMLTYYVPKLNLLDEVLPLQAFYPITYRGRQRFLRPASLAERELTEDTTALHLWATNKQQIGEIHHGLPPRGSYLEKIVREHQIMPALAPIKARGRAVFANALIDDLDMDDVRSVADLTGEARSFVLGLHQKFGCDIYLVNCDRRARLQNAEADWIADYIAFLTENGVASDRIKVARTEDNLVPVDVLCNLKGFGDVWRIRFLELFLERCARKGTRLFTDVRRGSGGVRFLKNRGARTKLSERFEDGHYTVRLRVTLENAPVSATLGNAA</sequence>
<dbReference type="Gene3D" id="3.90.550.20">
    <property type="match status" value="1"/>
</dbReference>
<organism evidence="1 2">
    <name type="scientific">Marivita hallyeonensis</name>
    <dbReference type="NCBI Taxonomy" id="996342"/>
    <lineage>
        <taxon>Bacteria</taxon>
        <taxon>Pseudomonadati</taxon>
        <taxon>Pseudomonadota</taxon>
        <taxon>Alphaproteobacteria</taxon>
        <taxon>Rhodobacterales</taxon>
        <taxon>Roseobacteraceae</taxon>
        <taxon>Marivita</taxon>
    </lineage>
</organism>
<dbReference type="RefSeq" id="WP_072777882.1">
    <property type="nucleotide sequence ID" value="NZ_FQXC01000003.1"/>
</dbReference>
<accession>A0A1M5U5K7</accession>
<evidence type="ECO:0000313" key="1">
    <source>
        <dbReference type="EMBL" id="SHH58136.1"/>
    </source>
</evidence>
<proteinExistence type="predicted"/>
<evidence type="ECO:0008006" key="3">
    <source>
        <dbReference type="Google" id="ProtNLM"/>
    </source>
</evidence>
<dbReference type="InterPro" id="IPR029044">
    <property type="entry name" value="Nucleotide-diphossugar_trans"/>
</dbReference>
<gene>
    <name evidence="1" type="ORF">SAMN05443551_2493</name>
</gene>
<protein>
    <recommendedName>
        <fullName evidence="3">Alpha 1,4-glycosyltransferase conserved region</fullName>
    </recommendedName>
</protein>